<dbReference type="SUPFAM" id="SSF56601">
    <property type="entry name" value="beta-lactamase/transpeptidase-like"/>
    <property type="match status" value="1"/>
</dbReference>
<dbReference type="GO" id="GO:0008360">
    <property type="term" value="P:regulation of cell shape"/>
    <property type="evidence" value="ECO:0007669"/>
    <property type="project" value="UniProtKB-KW"/>
</dbReference>
<sequence length="583" mass="66938">MKKNFFSSIVCFILIFNVTAYANESSMNVLEGTFENLVIEDASGKAISNVTAISYNNNLYFSLIEISNKLNKNVIWDKKSNTIDIIDFSQHDLEKGNNVVVSDSKLDIKGELITFHDDVFAEGAIVIEDTIDNIMFEKNGYSKLYPASTVKIMTALLALEKGNLQDEITVSSNVTKLPADSRKAHIMPGDRLTLEQLLYGMLLYSGNDCALAIAEHIGKSEANFADMMNKKAKEIGALDTNFVNSHGYHDSNQYTTPRDLALITIEASKYPEFIKIIKTPYYKAVFKNRNGETKEKDWKTTNLFLRKDYDFVLKGIIGGKTGYTSASRHNLVTLSKYNGHNYYCVTLKDSPNQRYRDTKKLLENSYDLRAKEELKKRRIIKKINIHPIIKINNMKVKLNRDTFMAYDEIYTSLDNINNIFKENKISFIEKSIKVFIDKKQMNFREIKPIIYKGKSMVSVKEIANEFNLRLSWNDTNKRVTLYGNNTNIEIPINDKVVTKNNEKIEMKQSTIVLGGHIFVPIDFIANCLGKEVDWGIIKAIKIDAGPVNQYKDIINWNKYRADRKYKIEPLIFFYPDILKFICF</sequence>
<comment type="similarity">
    <text evidence="1 9">Belongs to the peptidase S11 family.</text>
</comment>
<keyword evidence="13" id="KW-0645">Protease</keyword>
<evidence type="ECO:0000259" key="11">
    <source>
        <dbReference type="Pfam" id="PF00768"/>
    </source>
</evidence>
<feature type="active site" evidence="7">
    <location>
        <position position="205"/>
    </location>
</feature>
<feature type="chain" id="PRO_5013273312" evidence="10">
    <location>
        <begin position="23"/>
        <end position="583"/>
    </location>
</feature>
<reference evidence="13 14" key="1">
    <citation type="submission" date="2017-02" db="EMBL/GenBank/DDBJ databases">
        <authorList>
            <person name="Peterson S.W."/>
        </authorList>
    </citation>
    <scope>NUCLEOTIDE SEQUENCE [LARGE SCALE GENOMIC DNA]</scope>
    <source>
        <strain evidence="13 14">M1</strain>
    </source>
</reference>
<evidence type="ECO:0000256" key="3">
    <source>
        <dbReference type="ARBA" id="ARBA00022801"/>
    </source>
</evidence>
<dbReference type="EMBL" id="FUZT01000006">
    <property type="protein sequence ID" value="SKC72155.1"/>
    <property type="molecule type" value="Genomic_DNA"/>
</dbReference>
<evidence type="ECO:0000313" key="14">
    <source>
        <dbReference type="Proteomes" id="UP000190285"/>
    </source>
</evidence>
<dbReference type="Pfam" id="PF07833">
    <property type="entry name" value="Cu_amine_oxidN1"/>
    <property type="match status" value="1"/>
</dbReference>
<evidence type="ECO:0000256" key="4">
    <source>
        <dbReference type="ARBA" id="ARBA00022960"/>
    </source>
</evidence>
<keyword evidence="5" id="KW-0573">Peptidoglycan synthesis</keyword>
<evidence type="ECO:0000259" key="12">
    <source>
        <dbReference type="Pfam" id="PF07833"/>
    </source>
</evidence>
<dbReference type="Gene3D" id="3.30.457.10">
    <property type="entry name" value="Copper amine oxidase-like, N-terminal domain"/>
    <property type="match status" value="1"/>
</dbReference>
<feature type="active site" description="Proton acceptor" evidence="7">
    <location>
        <position position="151"/>
    </location>
</feature>
<dbReference type="SUPFAM" id="SSF55383">
    <property type="entry name" value="Copper amine oxidase, domain N"/>
    <property type="match status" value="1"/>
</dbReference>
<dbReference type="Pfam" id="PF00768">
    <property type="entry name" value="Peptidase_S11"/>
    <property type="match status" value="1"/>
</dbReference>
<dbReference type="GO" id="GO:0009252">
    <property type="term" value="P:peptidoglycan biosynthetic process"/>
    <property type="evidence" value="ECO:0007669"/>
    <property type="project" value="UniProtKB-KW"/>
</dbReference>
<dbReference type="PRINTS" id="PR00725">
    <property type="entry name" value="DADACBPTASE1"/>
</dbReference>
<gene>
    <name evidence="13" type="ORF">SAMN02194393_02574</name>
</gene>
<keyword evidence="2 10" id="KW-0732">Signal</keyword>
<dbReference type="Gene3D" id="3.40.710.10">
    <property type="entry name" value="DD-peptidase/beta-lactamase superfamily"/>
    <property type="match status" value="1"/>
</dbReference>
<dbReference type="InterPro" id="IPR012854">
    <property type="entry name" value="Cu_amine_oxidase-like_N"/>
</dbReference>
<evidence type="ECO:0000256" key="7">
    <source>
        <dbReference type="PIRSR" id="PIRSR618044-1"/>
    </source>
</evidence>
<evidence type="ECO:0000256" key="6">
    <source>
        <dbReference type="ARBA" id="ARBA00023316"/>
    </source>
</evidence>
<dbReference type="STRING" id="36842.SAMN02194393_02574"/>
<dbReference type="AlphaFoldDB" id="A0A1T5L8X9"/>
<proteinExistence type="inferred from homology"/>
<keyword evidence="14" id="KW-1185">Reference proteome</keyword>
<feature type="domain" description="Peptidase S11 D-alanyl-D-alanine carboxypeptidase A N-terminal" evidence="11">
    <location>
        <begin position="117"/>
        <end position="349"/>
    </location>
</feature>
<dbReference type="Proteomes" id="UP000190285">
    <property type="component" value="Unassembled WGS sequence"/>
</dbReference>
<dbReference type="OrthoDB" id="9791132at2"/>
<dbReference type="GO" id="GO:0071555">
    <property type="term" value="P:cell wall organization"/>
    <property type="evidence" value="ECO:0007669"/>
    <property type="project" value="UniProtKB-KW"/>
</dbReference>
<dbReference type="InterPro" id="IPR001967">
    <property type="entry name" value="Peptidase_S11_N"/>
</dbReference>
<feature type="active site" description="Acyl-ester intermediate" evidence="7">
    <location>
        <position position="148"/>
    </location>
</feature>
<keyword evidence="3" id="KW-0378">Hydrolase</keyword>
<evidence type="ECO:0000256" key="2">
    <source>
        <dbReference type="ARBA" id="ARBA00022729"/>
    </source>
</evidence>
<name>A0A1T5L8X9_9FIRM</name>
<feature type="domain" description="Copper amine oxidase-like N-terminal" evidence="12">
    <location>
        <begin position="436"/>
        <end position="535"/>
    </location>
</feature>
<dbReference type="RefSeq" id="WP_079492089.1">
    <property type="nucleotide sequence ID" value="NZ_FUZT01000006.1"/>
</dbReference>
<dbReference type="InterPro" id="IPR036582">
    <property type="entry name" value="Mao_N_sf"/>
</dbReference>
<dbReference type="PANTHER" id="PTHR21581">
    <property type="entry name" value="D-ALANYL-D-ALANINE CARBOXYPEPTIDASE"/>
    <property type="match status" value="1"/>
</dbReference>
<keyword evidence="6" id="KW-0961">Cell wall biogenesis/degradation</keyword>
<keyword evidence="4" id="KW-0133">Cell shape</keyword>
<evidence type="ECO:0000256" key="8">
    <source>
        <dbReference type="PIRSR" id="PIRSR618044-2"/>
    </source>
</evidence>
<evidence type="ECO:0000256" key="1">
    <source>
        <dbReference type="ARBA" id="ARBA00007164"/>
    </source>
</evidence>
<evidence type="ECO:0000256" key="10">
    <source>
        <dbReference type="SAM" id="SignalP"/>
    </source>
</evidence>
<dbReference type="GO" id="GO:0006508">
    <property type="term" value="P:proteolysis"/>
    <property type="evidence" value="ECO:0007669"/>
    <property type="project" value="InterPro"/>
</dbReference>
<evidence type="ECO:0000256" key="5">
    <source>
        <dbReference type="ARBA" id="ARBA00022984"/>
    </source>
</evidence>
<dbReference type="GO" id="GO:0009002">
    <property type="term" value="F:serine-type D-Ala-D-Ala carboxypeptidase activity"/>
    <property type="evidence" value="ECO:0007669"/>
    <property type="project" value="InterPro"/>
</dbReference>
<evidence type="ECO:0000256" key="9">
    <source>
        <dbReference type="RuleBase" id="RU004016"/>
    </source>
</evidence>
<organism evidence="13 14">
    <name type="scientific">Maledivibacter halophilus</name>
    <dbReference type="NCBI Taxonomy" id="36842"/>
    <lineage>
        <taxon>Bacteria</taxon>
        <taxon>Bacillati</taxon>
        <taxon>Bacillota</taxon>
        <taxon>Clostridia</taxon>
        <taxon>Peptostreptococcales</taxon>
        <taxon>Caminicellaceae</taxon>
        <taxon>Maledivibacter</taxon>
    </lineage>
</organism>
<evidence type="ECO:0000313" key="13">
    <source>
        <dbReference type="EMBL" id="SKC72155.1"/>
    </source>
</evidence>
<feature type="signal peptide" evidence="10">
    <location>
        <begin position="1"/>
        <end position="22"/>
    </location>
</feature>
<protein>
    <submittedName>
        <fullName evidence="13">D-alanyl-D-alanine carboxypeptidase</fullName>
    </submittedName>
</protein>
<keyword evidence="13" id="KW-0121">Carboxypeptidase</keyword>
<dbReference type="InterPro" id="IPR018044">
    <property type="entry name" value="Peptidase_S11"/>
</dbReference>
<feature type="binding site" evidence="8">
    <location>
        <position position="320"/>
    </location>
    <ligand>
        <name>substrate</name>
    </ligand>
</feature>
<dbReference type="PANTHER" id="PTHR21581:SF33">
    <property type="entry name" value="D-ALANYL-D-ALANINE CARBOXYPEPTIDASE DACB"/>
    <property type="match status" value="1"/>
</dbReference>
<dbReference type="InterPro" id="IPR012338">
    <property type="entry name" value="Beta-lactam/transpept-like"/>
</dbReference>
<accession>A0A1T5L8X9</accession>